<dbReference type="InterPro" id="IPR018163">
    <property type="entry name" value="Thr/Ala-tRNA-synth_IIc_edit"/>
</dbReference>
<dbReference type="GO" id="GO:0002161">
    <property type="term" value="F:aminoacyl-tRNA deacylase activity"/>
    <property type="evidence" value="ECO:0007669"/>
    <property type="project" value="UniProtKB-ARBA"/>
</dbReference>
<comment type="subcellular location">
    <subcellularLocation>
        <location evidence="2">Cytoplasm</location>
    </subcellularLocation>
</comment>
<organism evidence="10 11">
    <name type="scientific">Candidatus Ornithospirochaeta stercoravium</name>
    <dbReference type="NCBI Taxonomy" id="2840897"/>
    <lineage>
        <taxon>Bacteria</taxon>
        <taxon>Pseudomonadati</taxon>
        <taxon>Spirochaetota</taxon>
        <taxon>Spirochaetia</taxon>
        <taxon>Spirochaetales</taxon>
        <taxon>Spirochaetaceae</taxon>
        <taxon>Spirochaetaceae incertae sedis</taxon>
        <taxon>Candidatus Ornithospirochaeta</taxon>
    </lineage>
</organism>
<gene>
    <name evidence="10" type="ORF">IAA72_00835</name>
</gene>
<dbReference type="Pfam" id="PF01411">
    <property type="entry name" value="tRNA-synt_2c"/>
    <property type="match status" value="1"/>
</dbReference>
<comment type="catalytic activity">
    <reaction evidence="8">
        <text>tRNA(Ala) + L-alanine + ATP = L-alanyl-tRNA(Ala) + AMP + diphosphate</text>
        <dbReference type="Rhea" id="RHEA:12540"/>
        <dbReference type="Rhea" id="RHEA-COMP:9657"/>
        <dbReference type="Rhea" id="RHEA-COMP:9923"/>
        <dbReference type="ChEBI" id="CHEBI:30616"/>
        <dbReference type="ChEBI" id="CHEBI:33019"/>
        <dbReference type="ChEBI" id="CHEBI:57972"/>
        <dbReference type="ChEBI" id="CHEBI:78442"/>
        <dbReference type="ChEBI" id="CHEBI:78497"/>
        <dbReference type="ChEBI" id="CHEBI:456215"/>
        <dbReference type="EC" id="6.1.1.7"/>
    </reaction>
</comment>
<evidence type="ECO:0000256" key="2">
    <source>
        <dbReference type="ARBA" id="ARBA00004496"/>
    </source>
</evidence>
<dbReference type="Pfam" id="PF07973">
    <property type="entry name" value="tRNA_SAD"/>
    <property type="match status" value="1"/>
</dbReference>
<proteinExistence type="predicted"/>
<dbReference type="Proteomes" id="UP000810292">
    <property type="component" value="Unassembled WGS sequence"/>
</dbReference>
<evidence type="ECO:0000256" key="4">
    <source>
        <dbReference type="ARBA" id="ARBA00022723"/>
    </source>
</evidence>
<dbReference type="GO" id="GO:0003676">
    <property type="term" value="F:nucleic acid binding"/>
    <property type="evidence" value="ECO:0007669"/>
    <property type="project" value="InterPro"/>
</dbReference>
<evidence type="ECO:0000256" key="3">
    <source>
        <dbReference type="ARBA" id="ARBA00017959"/>
    </source>
</evidence>
<dbReference type="GO" id="GO:0004813">
    <property type="term" value="F:alanine-tRNA ligase activity"/>
    <property type="evidence" value="ECO:0007669"/>
    <property type="project" value="UniProtKB-EC"/>
</dbReference>
<sequence>MTEKLYYEDGYLKSIEAEVIGVKKNGIILDKTIFYPEGGGQPGDTGYFGKYEITDTIKDDDGTPLHIIKGDLPSVGDKAVLTLSWNHRYQYMTEHSAQHLVSALLHSIYDIGTVAVHQGDGFFTIETDASSIDKEKLLDIEDKANEAIREGHGIEQKSLSREEALNLHMRRTIKVDDDTVLVVFIEGLDAVACGGVHLRNTSEIKEIVYIGYEIIRGHVRTIWRAGDAAVSYRRMNDDIVSSLSVLLSSERENIVANAEALSKEKADLSHSVKVLSEKIAELEYKMVGNSDGVITINSSVPVSSFESVIPESDKRLIIVVDSSSRFLFHGDKEKFESLRSSIPSIKGGGRGNMYRGSVGMDGETFLREAERVLINDR</sequence>
<dbReference type="SUPFAM" id="SSF55186">
    <property type="entry name" value="ThrRS/AlaRS common domain"/>
    <property type="match status" value="1"/>
</dbReference>
<evidence type="ECO:0000256" key="1">
    <source>
        <dbReference type="ARBA" id="ARBA00001947"/>
    </source>
</evidence>
<comment type="function">
    <text evidence="6">Catalyzes the attachment of alanine to tRNA(Ala) in a two-step reaction: alanine is first activated by ATP to form Ala-AMP and then transferred to the acceptor end of tRNA(Ala). Also edits incorrectly charged Ser-tRNA(Ala) and Gly-tRNA(Ala) via its editing domain.</text>
</comment>
<dbReference type="InterPro" id="IPR051335">
    <property type="entry name" value="Alanyl-tRNA_Editing_Enzymes"/>
</dbReference>
<dbReference type="GO" id="GO:0005524">
    <property type="term" value="F:ATP binding"/>
    <property type="evidence" value="ECO:0007669"/>
    <property type="project" value="InterPro"/>
</dbReference>
<evidence type="ECO:0000313" key="10">
    <source>
        <dbReference type="EMBL" id="MBO8468315.1"/>
    </source>
</evidence>
<evidence type="ECO:0000256" key="6">
    <source>
        <dbReference type="ARBA" id="ARBA00024779"/>
    </source>
</evidence>
<evidence type="ECO:0000259" key="9">
    <source>
        <dbReference type="PROSITE" id="PS50860"/>
    </source>
</evidence>
<dbReference type="InterPro" id="IPR018164">
    <property type="entry name" value="Ala-tRNA-synth_IIc_N"/>
</dbReference>
<feature type="domain" description="Alanyl-transfer RNA synthetases family profile" evidence="9">
    <location>
        <begin position="1"/>
        <end position="222"/>
    </location>
</feature>
<dbReference type="Gene3D" id="2.40.30.130">
    <property type="match status" value="1"/>
</dbReference>
<dbReference type="PANTHER" id="PTHR43462">
    <property type="entry name" value="ALANYL-TRNA EDITING PROTEIN"/>
    <property type="match status" value="1"/>
</dbReference>
<dbReference type="PANTHER" id="PTHR43462:SF1">
    <property type="entry name" value="ALANYL-TRNA EDITING PROTEIN AARSD1"/>
    <property type="match status" value="1"/>
</dbReference>
<accession>A0A9D9I9P0</accession>
<dbReference type="GO" id="GO:0005737">
    <property type="term" value="C:cytoplasm"/>
    <property type="evidence" value="ECO:0007669"/>
    <property type="project" value="UniProtKB-SubCell"/>
</dbReference>
<protein>
    <recommendedName>
        <fullName evidence="3">Alanine--tRNA ligase</fullName>
    </recommendedName>
    <alternativeName>
        <fullName evidence="7">Alanyl-tRNA synthetase</fullName>
    </alternativeName>
</protein>
<dbReference type="GO" id="GO:0006419">
    <property type="term" value="P:alanyl-tRNA aminoacylation"/>
    <property type="evidence" value="ECO:0007669"/>
    <property type="project" value="InterPro"/>
</dbReference>
<comment type="caution">
    <text evidence="10">The sequence shown here is derived from an EMBL/GenBank/DDBJ whole genome shotgun (WGS) entry which is preliminary data.</text>
</comment>
<evidence type="ECO:0000256" key="7">
    <source>
        <dbReference type="ARBA" id="ARBA00032577"/>
    </source>
</evidence>
<dbReference type="AlphaFoldDB" id="A0A9D9I9P0"/>
<evidence type="ECO:0000256" key="8">
    <source>
        <dbReference type="ARBA" id="ARBA00048300"/>
    </source>
</evidence>
<keyword evidence="4" id="KW-0479">Metal-binding</keyword>
<dbReference type="InterPro" id="IPR012947">
    <property type="entry name" value="tRNA_SAD"/>
</dbReference>
<evidence type="ECO:0000313" key="11">
    <source>
        <dbReference type="Proteomes" id="UP000810292"/>
    </source>
</evidence>
<evidence type="ECO:0000256" key="5">
    <source>
        <dbReference type="ARBA" id="ARBA00022833"/>
    </source>
</evidence>
<reference evidence="10" key="1">
    <citation type="submission" date="2020-10" db="EMBL/GenBank/DDBJ databases">
        <authorList>
            <person name="Gilroy R."/>
        </authorList>
    </citation>
    <scope>NUCLEOTIDE SEQUENCE</scope>
    <source>
        <strain evidence="10">14700</strain>
    </source>
</reference>
<dbReference type="Gene3D" id="3.30.980.10">
    <property type="entry name" value="Threonyl-trna Synthetase, Chain A, domain 2"/>
    <property type="match status" value="1"/>
</dbReference>
<dbReference type="SUPFAM" id="SSF50447">
    <property type="entry name" value="Translation proteins"/>
    <property type="match status" value="1"/>
</dbReference>
<dbReference type="InterPro" id="IPR018165">
    <property type="entry name" value="Ala-tRNA-synth_IIc_core"/>
</dbReference>
<comment type="cofactor">
    <cofactor evidence="1">
        <name>Zn(2+)</name>
        <dbReference type="ChEBI" id="CHEBI:29105"/>
    </cofactor>
</comment>
<dbReference type="PROSITE" id="PS50860">
    <property type="entry name" value="AA_TRNA_LIGASE_II_ALA"/>
    <property type="match status" value="1"/>
</dbReference>
<dbReference type="EMBL" id="JADIMF010000013">
    <property type="protein sequence ID" value="MBO8468315.1"/>
    <property type="molecule type" value="Genomic_DNA"/>
</dbReference>
<reference evidence="10" key="2">
    <citation type="journal article" date="2021" name="PeerJ">
        <title>Extensive microbial diversity within the chicken gut microbiome revealed by metagenomics and culture.</title>
        <authorList>
            <person name="Gilroy R."/>
            <person name="Ravi A."/>
            <person name="Getino M."/>
            <person name="Pursley I."/>
            <person name="Horton D.L."/>
            <person name="Alikhan N.F."/>
            <person name="Baker D."/>
            <person name="Gharbi K."/>
            <person name="Hall N."/>
            <person name="Watson M."/>
            <person name="Adriaenssens E.M."/>
            <person name="Foster-Nyarko E."/>
            <person name="Jarju S."/>
            <person name="Secka A."/>
            <person name="Antonio M."/>
            <person name="Oren A."/>
            <person name="Chaudhuri R.R."/>
            <person name="La Ragione R."/>
            <person name="Hildebrand F."/>
            <person name="Pallen M.J."/>
        </authorList>
    </citation>
    <scope>NUCLEOTIDE SEQUENCE</scope>
    <source>
        <strain evidence="10">14700</strain>
    </source>
</reference>
<name>A0A9D9I9P0_9SPIO</name>
<keyword evidence="5" id="KW-0862">Zinc</keyword>
<dbReference type="GO" id="GO:0046872">
    <property type="term" value="F:metal ion binding"/>
    <property type="evidence" value="ECO:0007669"/>
    <property type="project" value="UniProtKB-KW"/>
</dbReference>
<dbReference type="InterPro" id="IPR009000">
    <property type="entry name" value="Transl_B-barrel_sf"/>
</dbReference>